<dbReference type="RefSeq" id="XP_023159886.2">
    <property type="nucleotide sequence ID" value="XM_023304118.2"/>
</dbReference>
<dbReference type="GeneID" id="111592093"/>
<dbReference type="KEGG" id="dhe:111592093"/>
<feature type="signal peptide" evidence="1">
    <location>
        <begin position="1"/>
        <end position="18"/>
    </location>
</feature>
<proteinExistence type="predicted"/>
<accession>A0A6J1L9K1</accession>
<keyword evidence="2" id="KW-1185">Reference proteome</keyword>
<organism evidence="2 3">
    <name type="scientific">Drosophila hydei</name>
    <name type="common">Fruit fly</name>
    <dbReference type="NCBI Taxonomy" id="7224"/>
    <lineage>
        <taxon>Eukaryota</taxon>
        <taxon>Metazoa</taxon>
        <taxon>Ecdysozoa</taxon>
        <taxon>Arthropoda</taxon>
        <taxon>Hexapoda</taxon>
        <taxon>Insecta</taxon>
        <taxon>Pterygota</taxon>
        <taxon>Neoptera</taxon>
        <taxon>Endopterygota</taxon>
        <taxon>Diptera</taxon>
        <taxon>Brachycera</taxon>
        <taxon>Muscomorpha</taxon>
        <taxon>Ephydroidea</taxon>
        <taxon>Drosophilidae</taxon>
        <taxon>Drosophila</taxon>
    </lineage>
</organism>
<evidence type="ECO:0000313" key="3">
    <source>
        <dbReference type="RefSeq" id="XP_023159886.2"/>
    </source>
</evidence>
<evidence type="ECO:0000256" key="1">
    <source>
        <dbReference type="SAM" id="SignalP"/>
    </source>
</evidence>
<protein>
    <submittedName>
        <fullName evidence="3">Uncharacterized protein LOC111592093</fullName>
    </submittedName>
</protein>
<keyword evidence="1" id="KW-0732">Signal</keyword>
<reference evidence="3" key="1">
    <citation type="submission" date="2025-08" db="UniProtKB">
        <authorList>
            <consortium name="RefSeq"/>
        </authorList>
    </citation>
    <scope>IDENTIFICATION</scope>
    <source>
        <strain evidence="3">15085-1641.00</strain>
        <tissue evidence="3">Whole body</tissue>
    </source>
</reference>
<evidence type="ECO:0000313" key="2">
    <source>
        <dbReference type="Proteomes" id="UP000504633"/>
    </source>
</evidence>
<dbReference type="OMA" id="TILRMNH"/>
<name>A0A6J1L9K1_DROHY</name>
<dbReference type="Proteomes" id="UP000504633">
    <property type="component" value="Unplaced"/>
</dbReference>
<gene>
    <name evidence="3" type="primary">LOC111592093</name>
</gene>
<feature type="chain" id="PRO_5026971652" evidence="1">
    <location>
        <begin position="19"/>
        <end position="176"/>
    </location>
</feature>
<sequence>MKLLTSILIICGLGTSLAVQDKINKTQMIELLREGLYGKVDSVQWSPLVKEWVVDGYLQVPTTILRMNHVLNLLTKAVKKTEVVQLAKEKALKVIEIILKLSMKKAGSMINKLRYKIIVHFQDKGVPITTPSDLGYLDTTSAPVDPTTSTYENDTIYDILNENGYSNMFNDYTIDW</sequence>
<dbReference type="AlphaFoldDB" id="A0A6J1L9K1"/>